<dbReference type="PANTHER" id="PTHR30151">
    <property type="entry name" value="ALKANE SULFONATE ABC TRANSPORTER-RELATED, MEMBRANE SUBUNIT"/>
    <property type="match status" value="1"/>
</dbReference>
<evidence type="ECO:0000256" key="2">
    <source>
        <dbReference type="ARBA" id="ARBA00022448"/>
    </source>
</evidence>
<dbReference type="GO" id="GO:0055085">
    <property type="term" value="P:transmembrane transport"/>
    <property type="evidence" value="ECO:0007669"/>
    <property type="project" value="InterPro"/>
</dbReference>
<evidence type="ECO:0000256" key="8">
    <source>
        <dbReference type="SAM" id="MobiDB-lite"/>
    </source>
</evidence>
<sequence>MTTRRTGTGESAAGGRPVSAPAGQGSTATEAVPLPGEPSSAPQAVPSGRARRERRRPPNWLLRLLTGVLILVLWDLGARMLESPFIARPLGVAQAVPEVFASERFWQDAWATIGSVVYGVLIGAAAGLVLGLAMGRIKLVRWFFTSYVSALYTLPMVAVVPLMTIWLGYTPETRLVAVALSAFLPIVVTTADGSRAIPKEYLDVARTFRARVHNIWFGIALRNAIPYLIAGLQLAIARALVTAVAVEFLAGVPGLGYSILQQTRSFQQNEAFVGVIVLTLFVVAARALLTVARRRFLPWYGR</sequence>
<dbReference type="AlphaFoldDB" id="A0A1H3EY25"/>
<dbReference type="Pfam" id="PF00528">
    <property type="entry name" value="BPD_transp_1"/>
    <property type="match status" value="1"/>
</dbReference>
<feature type="transmembrane region" description="Helical" evidence="7">
    <location>
        <begin position="240"/>
        <end position="260"/>
    </location>
</feature>
<reference evidence="11" key="1">
    <citation type="submission" date="2016-10" db="EMBL/GenBank/DDBJ databases">
        <authorList>
            <person name="Varghese N."/>
            <person name="Submissions S."/>
        </authorList>
    </citation>
    <scope>NUCLEOTIDE SEQUENCE [LARGE SCALE GENOMIC DNA]</scope>
    <source>
        <strain evidence="11">DSM 45422</strain>
    </source>
</reference>
<evidence type="ECO:0000259" key="9">
    <source>
        <dbReference type="PROSITE" id="PS50928"/>
    </source>
</evidence>
<comment type="subcellular location">
    <subcellularLocation>
        <location evidence="1 7">Cell membrane</location>
        <topology evidence="1 7">Multi-pass membrane protein</topology>
    </subcellularLocation>
</comment>
<comment type="similarity">
    <text evidence="7">Belongs to the binding-protein-dependent transport system permease family.</text>
</comment>
<dbReference type="GO" id="GO:0005886">
    <property type="term" value="C:plasma membrane"/>
    <property type="evidence" value="ECO:0007669"/>
    <property type="project" value="UniProtKB-SubCell"/>
</dbReference>
<feature type="transmembrane region" description="Helical" evidence="7">
    <location>
        <begin position="175"/>
        <end position="194"/>
    </location>
</feature>
<evidence type="ECO:0000313" key="11">
    <source>
        <dbReference type="Proteomes" id="UP000198921"/>
    </source>
</evidence>
<dbReference type="SUPFAM" id="SSF161098">
    <property type="entry name" value="MetI-like"/>
    <property type="match status" value="1"/>
</dbReference>
<proteinExistence type="inferred from homology"/>
<name>A0A1H3EY25_9ACTN</name>
<dbReference type="InterPro" id="IPR035906">
    <property type="entry name" value="MetI-like_sf"/>
</dbReference>
<evidence type="ECO:0000256" key="5">
    <source>
        <dbReference type="ARBA" id="ARBA00022989"/>
    </source>
</evidence>
<keyword evidence="4 7" id="KW-0812">Transmembrane</keyword>
<dbReference type="Gene3D" id="1.10.3720.10">
    <property type="entry name" value="MetI-like"/>
    <property type="match status" value="1"/>
</dbReference>
<dbReference type="CDD" id="cd06261">
    <property type="entry name" value="TM_PBP2"/>
    <property type="match status" value="1"/>
</dbReference>
<dbReference type="Proteomes" id="UP000198921">
    <property type="component" value="Unassembled WGS sequence"/>
</dbReference>
<dbReference type="PROSITE" id="PS50928">
    <property type="entry name" value="ABC_TM1"/>
    <property type="match status" value="1"/>
</dbReference>
<feature type="transmembrane region" description="Helical" evidence="7">
    <location>
        <begin position="144"/>
        <end position="169"/>
    </location>
</feature>
<keyword evidence="3" id="KW-1003">Cell membrane</keyword>
<feature type="domain" description="ABC transmembrane type-1" evidence="9">
    <location>
        <begin position="109"/>
        <end position="289"/>
    </location>
</feature>
<dbReference type="OrthoDB" id="3173654at2"/>
<evidence type="ECO:0000256" key="4">
    <source>
        <dbReference type="ARBA" id="ARBA00022692"/>
    </source>
</evidence>
<evidence type="ECO:0000256" key="3">
    <source>
        <dbReference type="ARBA" id="ARBA00022475"/>
    </source>
</evidence>
<gene>
    <name evidence="10" type="ORF">SAMN05660209_01410</name>
</gene>
<dbReference type="InterPro" id="IPR000515">
    <property type="entry name" value="MetI-like"/>
</dbReference>
<protein>
    <submittedName>
        <fullName evidence="10">NitT/TauT family transport system permease protein</fullName>
    </submittedName>
</protein>
<evidence type="ECO:0000256" key="7">
    <source>
        <dbReference type="RuleBase" id="RU363032"/>
    </source>
</evidence>
<feature type="transmembrane region" description="Helical" evidence="7">
    <location>
        <begin position="215"/>
        <end position="234"/>
    </location>
</feature>
<organism evidence="10 11">
    <name type="scientific">Geodermatophilus africanus</name>
    <dbReference type="NCBI Taxonomy" id="1137993"/>
    <lineage>
        <taxon>Bacteria</taxon>
        <taxon>Bacillati</taxon>
        <taxon>Actinomycetota</taxon>
        <taxon>Actinomycetes</taxon>
        <taxon>Geodermatophilales</taxon>
        <taxon>Geodermatophilaceae</taxon>
        <taxon>Geodermatophilus</taxon>
    </lineage>
</organism>
<feature type="transmembrane region" description="Helical" evidence="7">
    <location>
        <begin position="109"/>
        <end position="132"/>
    </location>
</feature>
<evidence type="ECO:0000256" key="1">
    <source>
        <dbReference type="ARBA" id="ARBA00004651"/>
    </source>
</evidence>
<keyword evidence="2 7" id="KW-0813">Transport</keyword>
<evidence type="ECO:0000256" key="6">
    <source>
        <dbReference type="ARBA" id="ARBA00023136"/>
    </source>
</evidence>
<dbReference type="PANTHER" id="PTHR30151:SF0">
    <property type="entry name" value="ABC TRANSPORTER PERMEASE PROTEIN MJ0413-RELATED"/>
    <property type="match status" value="1"/>
</dbReference>
<keyword evidence="6 7" id="KW-0472">Membrane</keyword>
<feature type="region of interest" description="Disordered" evidence="8">
    <location>
        <begin position="1"/>
        <end position="52"/>
    </location>
</feature>
<evidence type="ECO:0000313" key="10">
    <source>
        <dbReference type="EMBL" id="SDX83427.1"/>
    </source>
</evidence>
<keyword evidence="11" id="KW-1185">Reference proteome</keyword>
<keyword evidence="5 7" id="KW-1133">Transmembrane helix</keyword>
<accession>A0A1H3EY25</accession>
<dbReference type="STRING" id="1137993.SAMN05660209_01410"/>
<dbReference type="EMBL" id="FNOT01000003">
    <property type="protein sequence ID" value="SDX83427.1"/>
    <property type="molecule type" value="Genomic_DNA"/>
</dbReference>
<feature type="transmembrane region" description="Helical" evidence="7">
    <location>
        <begin position="60"/>
        <end position="81"/>
    </location>
</feature>
<feature type="transmembrane region" description="Helical" evidence="7">
    <location>
        <begin position="272"/>
        <end position="292"/>
    </location>
</feature>